<evidence type="ECO:0000256" key="4">
    <source>
        <dbReference type="ARBA" id="ARBA00022989"/>
    </source>
</evidence>
<dbReference type="Pfam" id="PF13396">
    <property type="entry name" value="PLDc_N"/>
    <property type="match status" value="1"/>
</dbReference>
<evidence type="ECO:0000313" key="10">
    <source>
        <dbReference type="Proteomes" id="UP000548476"/>
    </source>
</evidence>
<reference evidence="9 10" key="1">
    <citation type="submission" date="2020-08" db="EMBL/GenBank/DDBJ databases">
        <title>Genomic Encyclopedia of Type Strains, Phase IV (KMG-IV): sequencing the most valuable type-strain genomes for metagenomic binning, comparative biology and taxonomic classification.</title>
        <authorList>
            <person name="Goeker M."/>
        </authorList>
    </citation>
    <scope>NUCLEOTIDE SEQUENCE [LARGE SCALE GENOMIC DNA]</scope>
    <source>
        <strain evidence="9 10">YIM 65646</strain>
    </source>
</reference>
<sequence length="104" mass="11277">MIRGLLVLFIIYVVLVISALADCLGGERPPRRLPRFAWALAILLVPVVGAVMWFATGRPRAETRPGPHLPPPAASGGQKAPDDDPEFLAELARKLKKKEEDGGK</sequence>
<feature type="transmembrane region" description="Helical" evidence="7">
    <location>
        <begin position="37"/>
        <end position="55"/>
    </location>
</feature>
<proteinExistence type="predicted"/>
<keyword evidence="3 7" id="KW-0812">Transmembrane</keyword>
<comment type="subcellular location">
    <subcellularLocation>
        <location evidence="1">Cell membrane</location>
        <topology evidence="1">Multi-pass membrane protein</topology>
    </subcellularLocation>
</comment>
<dbReference type="InterPro" id="IPR027379">
    <property type="entry name" value="CLS_N"/>
</dbReference>
<keyword evidence="10" id="KW-1185">Reference proteome</keyword>
<dbReference type="EMBL" id="JACHGT010000001">
    <property type="protein sequence ID" value="MBB6032373.1"/>
    <property type="molecule type" value="Genomic_DNA"/>
</dbReference>
<evidence type="ECO:0000256" key="1">
    <source>
        <dbReference type="ARBA" id="ARBA00004651"/>
    </source>
</evidence>
<evidence type="ECO:0000259" key="8">
    <source>
        <dbReference type="Pfam" id="PF13396"/>
    </source>
</evidence>
<keyword evidence="5 7" id="KW-0472">Membrane</keyword>
<name>A0A841FBI2_9ACTN</name>
<feature type="domain" description="Cardiolipin synthase N-terminal" evidence="8">
    <location>
        <begin position="14"/>
        <end position="58"/>
    </location>
</feature>
<evidence type="ECO:0000256" key="6">
    <source>
        <dbReference type="SAM" id="MobiDB-lite"/>
    </source>
</evidence>
<keyword evidence="2" id="KW-1003">Cell membrane</keyword>
<feature type="region of interest" description="Disordered" evidence="6">
    <location>
        <begin position="60"/>
        <end position="84"/>
    </location>
</feature>
<organism evidence="9 10">
    <name type="scientific">Phytomonospora endophytica</name>
    <dbReference type="NCBI Taxonomy" id="714109"/>
    <lineage>
        <taxon>Bacteria</taxon>
        <taxon>Bacillati</taxon>
        <taxon>Actinomycetota</taxon>
        <taxon>Actinomycetes</taxon>
        <taxon>Micromonosporales</taxon>
        <taxon>Micromonosporaceae</taxon>
        <taxon>Phytomonospora</taxon>
    </lineage>
</organism>
<protein>
    <recommendedName>
        <fullName evidence="8">Cardiolipin synthase N-terminal domain-containing protein</fullName>
    </recommendedName>
</protein>
<comment type="caution">
    <text evidence="9">The sequence shown here is derived from an EMBL/GenBank/DDBJ whole genome shotgun (WGS) entry which is preliminary data.</text>
</comment>
<evidence type="ECO:0000256" key="7">
    <source>
        <dbReference type="SAM" id="Phobius"/>
    </source>
</evidence>
<dbReference type="AlphaFoldDB" id="A0A841FBI2"/>
<keyword evidence="4 7" id="KW-1133">Transmembrane helix</keyword>
<evidence type="ECO:0000256" key="5">
    <source>
        <dbReference type="ARBA" id="ARBA00023136"/>
    </source>
</evidence>
<dbReference type="GO" id="GO:0005886">
    <property type="term" value="C:plasma membrane"/>
    <property type="evidence" value="ECO:0007669"/>
    <property type="project" value="UniProtKB-SubCell"/>
</dbReference>
<evidence type="ECO:0000256" key="2">
    <source>
        <dbReference type="ARBA" id="ARBA00022475"/>
    </source>
</evidence>
<dbReference type="Proteomes" id="UP000548476">
    <property type="component" value="Unassembled WGS sequence"/>
</dbReference>
<evidence type="ECO:0000313" key="9">
    <source>
        <dbReference type="EMBL" id="MBB6032373.1"/>
    </source>
</evidence>
<gene>
    <name evidence="9" type="ORF">HNR73_000215</name>
</gene>
<accession>A0A841FBI2</accession>
<dbReference type="RefSeq" id="WP_184785283.1">
    <property type="nucleotide sequence ID" value="NZ_BONT01000064.1"/>
</dbReference>
<evidence type="ECO:0000256" key="3">
    <source>
        <dbReference type="ARBA" id="ARBA00022692"/>
    </source>
</evidence>